<evidence type="ECO:0000313" key="2">
    <source>
        <dbReference type="EMBL" id="GAT43886.1"/>
    </source>
</evidence>
<sequence length="98" mass="10683">MQLVAVDDARDYELTRIGPQPACATTQQSPRYLPTNVFDTVSAGLRVAAAVAVARPSPSLRSSHRGERSPLLKTTSRRTEGPSCGSREQDTDIPRHDH</sequence>
<accession>A0ABQ0L288</accession>
<name>A0ABQ0L288_MYCCL</name>
<organism evidence="2 3">
    <name type="scientific">Mycena chlorophos</name>
    <name type="common">Agaric fungus</name>
    <name type="synonym">Agaricus chlorophos</name>
    <dbReference type="NCBI Taxonomy" id="658473"/>
    <lineage>
        <taxon>Eukaryota</taxon>
        <taxon>Fungi</taxon>
        <taxon>Dikarya</taxon>
        <taxon>Basidiomycota</taxon>
        <taxon>Agaricomycotina</taxon>
        <taxon>Agaricomycetes</taxon>
        <taxon>Agaricomycetidae</taxon>
        <taxon>Agaricales</taxon>
        <taxon>Marasmiineae</taxon>
        <taxon>Mycenaceae</taxon>
        <taxon>Mycena</taxon>
    </lineage>
</organism>
<proteinExistence type="predicted"/>
<gene>
    <name evidence="2" type="ORF">MCHLO_01550</name>
</gene>
<feature type="compositionally biased region" description="Basic and acidic residues" evidence="1">
    <location>
        <begin position="87"/>
        <end position="98"/>
    </location>
</feature>
<dbReference type="Proteomes" id="UP000815677">
    <property type="component" value="Unassembled WGS sequence"/>
</dbReference>
<reference evidence="2" key="1">
    <citation type="submission" date="2014-09" db="EMBL/GenBank/DDBJ databases">
        <title>Genome sequence of the luminous mushroom Mycena chlorophos for searching fungal bioluminescence genes.</title>
        <authorList>
            <person name="Tanaka Y."/>
            <person name="Kasuga D."/>
            <person name="Oba Y."/>
            <person name="Hase S."/>
            <person name="Sato K."/>
            <person name="Oba Y."/>
            <person name="Sakakibara Y."/>
        </authorList>
    </citation>
    <scope>NUCLEOTIDE SEQUENCE</scope>
</reference>
<evidence type="ECO:0000313" key="3">
    <source>
        <dbReference type="Proteomes" id="UP000815677"/>
    </source>
</evidence>
<protein>
    <submittedName>
        <fullName evidence="2">Uncharacterized protein</fullName>
    </submittedName>
</protein>
<feature type="region of interest" description="Disordered" evidence="1">
    <location>
        <begin position="54"/>
        <end position="98"/>
    </location>
</feature>
<keyword evidence="3" id="KW-1185">Reference proteome</keyword>
<dbReference type="EMBL" id="DF839438">
    <property type="protein sequence ID" value="GAT43886.1"/>
    <property type="molecule type" value="Genomic_DNA"/>
</dbReference>
<evidence type="ECO:0000256" key="1">
    <source>
        <dbReference type="SAM" id="MobiDB-lite"/>
    </source>
</evidence>